<evidence type="ECO:0000259" key="2">
    <source>
        <dbReference type="Pfam" id="PF12158"/>
    </source>
</evidence>
<dbReference type="RefSeq" id="WP_143855896.1">
    <property type="nucleotide sequence ID" value="NZ_CP041730.1"/>
</dbReference>
<dbReference type="AlphaFoldDB" id="A0A516S9Y9"/>
<gene>
    <name evidence="3" type="ORF">FNU76_00635</name>
</gene>
<proteinExistence type="predicted"/>
<accession>A0A516S9Y9</accession>
<keyword evidence="4" id="KW-1185">Reference proteome</keyword>
<dbReference type="Proteomes" id="UP000317550">
    <property type="component" value="Chromosome"/>
</dbReference>
<keyword evidence="1" id="KW-1133">Transmembrane helix</keyword>
<sequence>MTAVPTGAHWQQLAVLQGASLFLLATGCAMAAWGLYELYCARRSLAWPAVRGKVVRSKVTRYISKPTRWDWEVRYRYEVNGSSYEGYRVFFGGTVPISTARAIVSKFALDSTVTVYHHPEKPAKSVLMRGANKFTYLPFLAPLILWLVGLMLWFLH</sequence>
<keyword evidence="1" id="KW-0812">Transmembrane</keyword>
<feature type="domain" description="DUF3592" evidence="2">
    <location>
        <begin position="50"/>
        <end position="131"/>
    </location>
</feature>
<evidence type="ECO:0000256" key="1">
    <source>
        <dbReference type="SAM" id="Phobius"/>
    </source>
</evidence>
<dbReference type="Pfam" id="PF12158">
    <property type="entry name" value="DUF3592"/>
    <property type="match status" value="1"/>
</dbReference>
<dbReference type="OrthoDB" id="8907046at2"/>
<keyword evidence="1" id="KW-0472">Membrane</keyword>
<dbReference type="EMBL" id="CP041730">
    <property type="protein sequence ID" value="QDQ24971.1"/>
    <property type="molecule type" value="Genomic_DNA"/>
</dbReference>
<protein>
    <submittedName>
        <fullName evidence="3">DUF3592 domain-containing protein</fullName>
    </submittedName>
</protein>
<feature type="transmembrane region" description="Helical" evidence="1">
    <location>
        <begin position="134"/>
        <end position="155"/>
    </location>
</feature>
<feature type="transmembrane region" description="Helical" evidence="1">
    <location>
        <begin position="14"/>
        <end position="36"/>
    </location>
</feature>
<reference evidence="4" key="1">
    <citation type="submission" date="2019-07" db="EMBL/GenBank/DDBJ databases">
        <title>Chitinimonas sp. nov., isolated from Ny-Alesund, arctica soil.</title>
        <authorList>
            <person name="Xu Q."/>
            <person name="Peng F."/>
        </authorList>
    </citation>
    <scope>NUCLEOTIDE SEQUENCE [LARGE SCALE GENOMIC DNA]</scope>
    <source>
        <strain evidence="4">R3-44</strain>
    </source>
</reference>
<organism evidence="3 4">
    <name type="scientific">Chitinimonas arctica</name>
    <dbReference type="NCBI Taxonomy" id="2594795"/>
    <lineage>
        <taxon>Bacteria</taxon>
        <taxon>Pseudomonadati</taxon>
        <taxon>Pseudomonadota</taxon>
        <taxon>Betaproteobacteria</taxon>
        <taxon>Neisseriales</taxon>
        <taxon>Chitinibacteraceae</taxon>
        <taxon>Chitinimonas</taxon>
    </lineage>
</organism>
<name>A0A516S9Y9_9NEIS</name>
<evidence type="ECO:0000313" key="4">
    <source>
        <dbReference type="Proteomes" id="UP000317550"/>
    </source>
</evidence>
<dbReference type="InterPro" id="IPR021994">
    <property type="entry name" value="DUF3592"/>
</dbReference>
<dbReference type="KEGG" id="cari:FNU76_00635"/>
<evidence type="ECO:0000313" key="3">
    <source>
        <dbReference type="EMBL" id="QDQ24971.1"/>
    </source>
</evidence>